<accession>A0A5C6NQX0</accession>
<feature type="compositionally biased region" description="Low complexity" evidence="1">
    <location>
        <begin position="92"/>
        <end position="103"/>
    </location>
</feature>
<dbReference type="EMBL" id="RHFK02000011">
    <property type="protein sequence ID" value="TWW68991.1"/>
    <property type="molecule type" value="Genomic_DNA"/>
</dbReference>
<feature type="compositionally biased region" description="Polar residues" evidence="1">
    <location>
        <begin position="13"/>
        <end position="32"/>
    </location>
</feature>
<keyword evidence="3" id="KW-1185">Reference proteome</keyword>
<name>A0A5C6NQX0_9TELE</name>
<evidence type="ECO:0000313" key="2">
    <source>
        <dbReference type="EMBL" id="TWW68991.1"/>
    </source>
</evidence>
<feature type="region of interest" description="Disordered" evidence="1">
    <location>
        <begin position="92"/>
        <end position="169"/>
    </location>
</feature>
<dbReference type="AlphaFoldDB" id="A0A5C6NQX0"/>
<gene>
    <name evidence="2" type="ORF">D4764_19G0007890</name>
</gene>
<dbReference type="Proteomes" id="UP000324091">
    <property type="component" value="Chromosome 19"/>
</dbReference>
<proteinExistence type="predicted"/>
<evidence type="ECO:0008006" key="4">
    <source>
        <dbReference type="Google" id="ProtNLM"/>
    </source>
</evidence>
<reference evidence="2 3" key="1">
    <citation type="submission" date="2019-04" db="EMBL/GenBank/DDBJ databases">
        <title>Chromosome genome assembly for Takifugu flavidus.</title>
        <authorList>
            <person name="Xiao S."/>
        </authorList>
    </citation>
    <scope>NUCLEOTIDE SEQUENCE [LARGE SCALE GENOMIC DNA]</scope>
    <source>
        <strain evidence="2">HTHZ2018</strain>
        <tissue evidence="2">Muscle</tissue>
    </source>
</reference>
<feature type="compositionally biased region" description="Low complexity" evidence="1">
    <location>
        <begin position="118"/>
        <end position="160"/>
    </location>
</feature>
<evidence type="ECO:0000313" key="3">
    <source>
        <dbReference type="Proteomes" id="UP000324091"/>
    </source>
</evidence>
<sequence length="456" mass="45135">MYLFLIYSSFQGSPTNNVSPTSTPAKSSNAVPTLQPPPAAGATGDGAAAGPAASEPAEEYVSADPLLYFCFCVITHLSFYPKCSLLDLDPLSSSGPSAPSAAPTSWGDLLGSEMGDSLLSEPTLAAEPAPSPAAATPTPAAAEPGVSLAPPTSAAPATSPGATNMDLLGDAFATPAPEASAPAAEGGAAAAATSALAANAGAESSTSATASSGLDLLDLTGVESSNPRSSLDLCFSPPPCSSPSPLFISTSCTINSTSAITVPSTTNPLVLYVFFTLAFSADVFSSPTPFLSSTPLTKTDTGAVMNLFGESTGGDATAAAAAPAPAAPGAELMSVFDGLGDVMKPTVTPQAGDVDTSMANMASNLTMGTTPAPQVAPPCWGAPMTIHMGVPPFMGTHPSFSLPGAPGAPMMPMARPGFPATGATPGAPMSPGVAQSPRKPPPPRNALDDLNIKDFM</sequence>
<organism evidence="2 3">
    <name type="scientific">Takifugu flavidus</name>
    <name type="common">sansaifugu</name>
    <dbReference type="NCBI Taxonomy" id="433684"/>
    <lineage>
        <taxon>Eukaryota</taxon>
        <taxon>Metazoa</taxon>
        <taxon>Chordata</taxon>
        <taxon>Craniata</taxon>
        <taxon>Vertebrata</taxon>
        <taxon>Euteleostomi</taxon>
        <taxon>Actinopterygii</taxon>
        <taxon>Neopterygii</taxon>
        <taxon>Teleostei</taxon>
        <taxon>Neoteleostei</taxon>
        <taxon>Acanthomorphata</taxon>
        <taxon>Eupercaria</taxon>
        <taxon>Tetraodontiformes</taxon>
        <taxon>Tetradontoidea</taxon>
        <taxon>Tetraodontidae</taxon>
        <taxon>Takifugu</taxon>
    </lineage>
</organism>
<feature type="region of interest" description="Disordered" evidence="1">
    <location>
        <begin position="416"/>
        <end position="456"/>
    </location>
</feature>
<feature type="region of interest" description="Disordered" evidence="1">
    <location>
        <begin position="13"/>
        <end position="52"/>
    </location>
</feature>
<feature type="compositionally biased region" description="Basic and acidic residues" evidence="1">
    <location>
        <begin position="446"/>
        <end position="456"/>
    </location>
</feature>
<feature type="compositionally biased region" description="Low complexity" evidence="1">
    <location>
        <begin position="40"/>
        <end position="52"/>
    </location>
</feature>
<comment type="caution">
    <text evidence="2">The sequence shown here is derived from an EMBL/GenBank/DDBJ whole genome shotgun (WGS) entry which is preliminary data.</text>
</comment>
<protein>
    <recommendedName>
        <fullName evidence="4">Clathrin coat assembly protein AP180</fullName>
    </recommendedName>
</protein>
<evidence type="ECO:0000256" key="1">
    <source>
        <dbReference type="SAM" id="MobiDB-lite"/>
    </source>
</evidence>